<comment type="caution">
    <text evidence="2">The sequence shown here is derived from an EMBL/GenBank/DDBJ whole genome shotgun (WGS) entry which is preliminary data.</text>
</comment>
<evidence type="ECO:0000259" key="1">
    <source>
        <dbReference type="Pfam" id="PF01381"/>
    </source>
</evidence>
<gene>
    <name evidence="2" type="ORF">ACFFGY_14800</name>
</gene>
<sequence length="100" mass="10950">MAPRPINIELVLWRTRRGLTPLEAASALSVATEDYRGWERGKPCPTPENILALISGMDVAMRIDRIEAAPAPMARERSGMLSRLRGGLSQLVPRGLLDGD</sequence>
<proteinExistence type="predicted"/>
<dbReference type="SUPFAM" id="SSF47413">
    <property type="entry name" value="lambda repressor-like DNA-binding domains"/>
    <property type="match status" value="1"/>
</dbReference>
<dbReference type="InterPro" id="IPR001387">
    <property type="entry name" value="Cro/C1-type_HTH"/>
</dbReference>
<dbReference type="InterPro" id="IPR010982">
    <property type="entry name" value="Lambda_DNA-bd_dom_sf"/>
</dbReference>
<protein>
    <submittedName>
        <fullName evidence="2">Helix-turn-helix domain-containing protein</fullName>
    </submittedName>
</protein>
<dbReference type="RefSeq" id="WP_377045270.1">
    <property type="nucleotide sequence ID" value="NZ_JBHLUN010000010.1"/>
</dbReference>
<organism evidence="2 3">
    <name type="scientific">Roseomonas elaeocarpi</name>
    <dbReference type="NCBI Taxonomy" id="907779"/>
    <lineage>
        <taxon>Bacteria</taxon>
        <taxon>Pseudomonadati</taxon>
        <taxon>Pseudomonadota</taxon>
        <taxon>Alphaproteobacteria</taxon>
        <taxon>Acetobacterales</taxon>
        <taxon>Roseomonadaceae</taxon>
        <taxon>Roseomonas</taxon>
    </lineage>
</organism>
<keyword evidence="3" id="KW-1185">Reference proteome</keyword>
<evidence type="ECO:0000313" key="3">
    <source>
        <dbReference type="Proteomes" id="UP001589865"/>
    </source>
</evidence>
<dbReference type="Proteomes" id="UP001589865">
    <property type="component" value="Unassembled WGS sequence"/>
</dbReference>
<feature type="domain" description="HTH cro/C1-type" evidence="1">
    <location>
        <begin position="13"/>
        <end position="59"/>
    </location>
</feature>
<dbReference type="CDD" id="cd00093">
    <property type="entry name" value="HTH_XRE"/>
    <property type="match status" value="1"/>
</dbReference>
<dbReference type="Gene3D" id="1.10.260.40">
    <property type="entry name" value="lambda repressor-like DNA-binding domains"/>
    <property type="match status" value="1"/>
</dbReference>
<dbReference type="EMBL" id="JBHLUN010000010">
    <property type="protein sequence ID" value="MFC0409518.1"/>
    <property type="molecule type" value="Genomic_DNA"/>
</dbReference>
<reference evidence="2 3" key="1">
    <citation type="submission" date="2024-09" db="EMBL/GenBank/DDBJ databases">
        <authorList>
            <person name="Sun Q."/>
            <person name="Mori K."/>
        </authorList>
    </citation>
    <scope>NUCLEOTIDE SEQUENCE [LARGE SCALE GENOMIC DNA]</scope>
    <source>
        <strain evidence="2 3">TBRC 5777</strain>
    </source>
</reference>
<name>A0ABV6JUZ2_9PROT</name>
<evidence type="ECO:0000313" key="2">
    <source>
        <dbReference type="EMBL" id="MFC0409518.1"/>
    </source>
</evidence>
<dbReference type="Pfam" id="PF01381">
    <property type="entry name" value="HTH_3"/>
    <property type="match status" value="1"/>
</dbReference>
<accession>A0ABV6JUZ2</accession>